<dbReference type="Proteomes" id="UP000663882">
    <property type="component" value="Unassembled WGS sequence"/>
</dbReference>
<comment type="similarity">
    <text evidence="1">Belongs to the heat shock protein 70 family.</text>
</comment>
<dbReference type="Pfam" id="PF00012">
    <property type="entry name" value="HSP70"/>
    <property type="match status" value="1"/>
</dbReference>
<accession>A0A813ZA51</accession>
<proteinExistence type="inferred from homology"/>
<dbReference type="PRINTS" id="PR00301">
    <property type="entry name" value="HEATSHOCK70"/>
</dbReference>
<dbReference type="PANTHER" id="PTHR19375">
    <property type="entry name" value="HEAT SHOCK PROTEIN 70KDA"/>
    <property type="match status" value="1"/>
</dbReference>
<dbReference type="Gene3D" id="3.30.420.40">
    <property type="match status" value="2"/>
</dbReference>
<gene>
    <name evidence="4" type="ORF">RFH988_LOCUS8718</name>
</gene>
<evidence type="ECO:0000256" key="1">
    <source>
        <dbReference type="ARBA" id="ARBA00007381"/>
    </source>
</evidence>
<dbReference type="SUPFAM" id="SSF100920">
    <property type="entry name" value="Heat shock protein 70kD (HSP70), peptide-binding domain"/>
    <property type="match status" value="1"/>
</dbReference>
<dbReference type="GO" id="GO:0140662">
    <property type="term" value="F:ATP-dependent protein folding chaperone"/>
    <property type="evidence" value="ECO:0007669"/>
    <property type="project" value="InterPro"/>
</dbReference>
<evidence type="ECO:0000256" key="3">
    <source>
        <dbReference type="ARBA" id="ARBA00022840"/>
    </source>
</evidence>
<dbReference type="FunFam" id="3.30.420.40:FF:000028">
    <property type="entry name" value="heat shock 70 kDa protein-like"/>
    <property type="match status" value="1"/>
</dbReference>
<dbReference type="FunFam" id="3.90.640.10:FF:000002">
    <property type="entry name" value="Heat shock 70 kDa"/>
    <property type="match status" value="1"/>
</dbReference>
<dbReference type="GO" id="GO:0005524">
    <property type="term" value="F:ATP binding"/>
    <property type="evidence" value="ECO:0007669"/>
    <property type="project" value="UniProtKB-KW"/>
</dbReference>
<dbReference type="OrthoDB" id="6357682at2759"/>
<keyword evidence="3" id="KW-0067">ATP-binding</keyword>
<dbReference type="InterPro" id="IPR043129">
    <property type="entry name" value="ATPase_NBD"/>
</dbReference>
<name>A0A813ZA51_9BILA</name>
<organism evidence="4 5">
    <name type="scientific">Rotaria sordida</name>
    <dbReference type="NCBI Taxonomy" id="392033"/>
    <lineage>
        <taxon>Eukaryota</taxon>
        <taxon>Metazoa</taxon>
        <taxon>Spiralia</taxon>
        <taxon>Gnathifera</taxon>
        <taxon>Rotifera</taxon>
        <taxon>Eurotatoria</taxon>
        <taxon>Bdelloidea</taxon>
        <taxon>Philodinida</taxon>
        <taxon>Philodinidae</taxon>
        <taxon>Rotaria</taxon>
    </lineage>
</organism>
<evidence type="ECO:0000313" key="4">
    <source>
        <dbReference type="EMBL" id="CAF0895614.1"/>
    </source>
</evidence>
<comment type="caution">
    <text evidence="4">The sequence shown here is derived from an EMBL/GenBank/DDBJ whole genome shotgun (WGS) entry which is preliminary data.</text>
</comment>
<protein>
    <recommendedName>
        <fullName evidence="6">Heat shock protein 70</fullName>
    </recommendedName>
</protein>
<keyword evidence="2" id="KW-0547">Nucleotide-binding</keyword>
<sequence>MARAIGIDLSSTYSCVDVFQHATKDAGIIAGLDILHIINEPTAAAIAYDLDFKKSSEKHVLTFDLGGGTFDVSILILDNGVFEVKSTSDDTHLGDEDFDNRMVTHFIQEFKSKTNKDVSQNKRALRRLHTACERAKRTLSILSQTSIEIDSLHEGIDFYLTITRARFEELCPDLFRSTVEPALHDAKMNKSYRDEIILVGGSTRILNVQKLLQDFFHGRELNKSIHPDEAVAYGAAILIGDTSDEVKDGIETAGGIMTTLIKRGERAMTKDNHSLGNFQLTSIPLAPRSVPQIEITFDIDTNGILNVSAVEKLSGQEKNYQNRK</sequence>
<dbReference type="InterPro" id="IPR029047">
    <property type="entry name" value="HSP70_peptide-bd_sf"/>
</dbReference>
<evidence type="ECO:0008006" key="6">
    <source>
        <dbReference type="Google" id="ProtNLM"/>
    </source>
</evidence>
<dbReference type="InterPro" id="IPR013126">
    <property type="entry name" value="Hsp_70_fam"/>
</dbReference>
<dbReference type="EMBL" id="CAJNOO010000300">
    <property type="protein sequence ID" value="CAF0895614.1"/>
    <property type="molecule type" value="Genomic_DNA"/>
</dbReference>
<evidence type="ECO:0000313" key="5">
    <source>
        <dbReference type="Proteomes" id="UP000663882"/>
    </source>
</evidence>
<reference evidence="4" key="1">
    <citation type="submission" date="2021-02" db="EMBL/GenBank/DDBJ databases">
        <authorList>
            <person name="Nowell W R."/>
        </authorList>
    </citation>
    <scope>NUCLEOTIDE SEQUENCE</scope>
</reference>
<evidence type="ECO:0000256" key="2">
    <source>
        <dbReference type="ARBA" id="ARBA00022741"/>
    </source>
</evidence>
<dbReference type="Gene3D" id="3.90.640.10">
    <property type="entry name" value="Actin, Chain A, domain 4"/>
    <property type="match status" value="1"/>
</dbReference>
<dbReference type="AlphaFoldDB" id="A0A813ZA51"/>
<dbReference type="Gene3D" id="2.60.34.10">
    <property type="entry name" value="Substrate Binding Domain Of DNAk, Chain A, domain 1"/>
    <property type="match status" value="1"/>
</dbReference>
<dbReference type="SUPFAM" id="SSF53067">
    <property type="entry name" value="Actin-like ATPase domain"/>
    <property type="match status" value="2"/>
</dbReference>